<sequence length="155" mass="17142">MRCPVTLSPSIIYCTLLVMVYLTSVTSTPYKRINSEMRLRSARGFRDKVASLQTARNFGKRSSTPPGGFPEDGEMDGGLISGGQGGFGGGDTESLYNLIKENFSSDNAMADRQFPINWLVRQLTNNSYLIKLFLTEFVDTNKDGYLSTEELTSSL</sequence>
<dbReference type="PROSITE" id="PS50222">
    <property type="entry name" value="EF_HAND_2"/>
    <property type="match status" value="1"/>
</dbReference>
<dbReference type="InterPro" id="IPR018247">
    <property type="entry name" value="EF_Hand_1_Ca_BS"/>
</dbReference>
<evidence type="ECO:0000313" key="4">
    <source>
        <dbReference type="EMBL" id="CAG6730607.1"/>
    </source>
</evidence>
<evidence type="ECO:0000259" key="3">
    <source>
        <dbReference type="PROSITE" id="PS50222"/>
    </source>
</evidence>
<proteinExistence type="predicted"/>
<dbReference type="GO" id="GO:0005509">
    <property type="term" value="F:calcium ion binding"/>
    <property type="evidence" value="ECO:0007669"/>
    <property type="project" value="InterPro"/>
</dbReference>
<feature type="compositionally biased region" description="Polar residues" evidence="1">
    <location>
        <begin position="56"/>
        <end position="65"/>
    </location>
</feature>
<dbReference type="InterPro" id="IPR002048">
    <property type="entry name" value="EF_hand_dom"/>
</dbReference>
<dbReference type="EMBL" id="HBUF01381849">
    <property type="protein sequence ID" value="CAG6730607.1"/>
    <property type="molecule type" value="Transcribed_RNA"/>
</dbReference>
<feature type="transmembrane region" description="Helical" evidence="2">
    <location>
        <begin position="6"/>
        <end position="30"/>
    </location>
</feature>
<organism evidence="4">
    <name type="scientific">Cacopsylla melanoneura</name>
    <dbReference type="NCBI Taxonomy" id="428564"/>
    <lineage>
        <taxon>Eukaryota</taxon>
        <taxon>Metazoa</taxon>
        <taxon>Ecdysozoa</taxon>
        <taxon>Arthropoda</taxon>
        <taxon>Hexapoda</taxon>
        <taxon>Insecta</taxon>
        <taxon>Pterygota</taxon>
        <taxon>Neoptera</taxon>
        <taxon>Paraneoptera</taxon>
        <taxon>Hemiptera</taxon>
        <taxon>Sternorrhyncha</taxon>
        <taxon>Psylloidea</taxon>
        <taxon>Psyllidae</taxon>
        <taxon>Psyllinae</taxon>
        <taxon>Cacopsylla</taxon>
    </lineage>
</organism>
<evidence type="ECO:0000256" key="2">
    <source>
        <dbReference type="SAM" id="Phobius"/>
    </source>
</evidence>
<reference evidence="4" key="1">
    <citation type="submission" date="2021-05" db="EMBL/GenBank/DDBJ databases">
        <authorList>
            <person name="Alioto T."/>
            <person name="Alioto T."/>
            <person name="Gomez Garrido J."/>
        </authorList>
    </citation>
    <scope>NUCLEOTIDE SEQUENCE</scope>
</reference>
<keyword evidence="2" id="KW-0472">Membrane</keyword>
<evidence type="ECO:0000256" key="1">
    <source>
        <dbReference type="SAM" id="MobiDB-lite"/>
    </source>
</evidence>
<dbReference type="PROSITE" id="PS00018">
    <property type="entry name" value="EF_HAND_1"/>
    <property type="match status" value="1"/>
</dbReference>
<dbReference type="AlphaFoldDB" id="A0A8D8YKN3"/>
<keyword evidence="2" id="KW-1133">Transmembrane helix</keyword>
<accession>A0A8D8YKN3</accession>
<protein>
    <recommendedName>
        <fullName evidence="3">EF-hand domain-containing protein</fullName>
    </recommendedName>
</protein>
<keyword evidence="2" id="KW-0812">Transmembrane</keyword>
<feature type="region of interest" description="Disordered" evidence="1">
    <location>
        <begin position="56"/>
        <end position="75"/>
    </location>
</feature>
<feature type="domain" description="EF-hand" evidence="3">
    <location>
        <begin position="138"/>
        <end position="155"/>
    </location>
</feature>
<name>A0A8D8YKN3_9HEMI</name>